<dbReference type="AlphaFoldDB" id="A0A645HSA1"/>
<evidence type="ECO:0000259" key="1">
    <source>
        <dbReference type="Pfam" id="PF04069"/>
    </source>
</evidence>
<dbReference type="Gene3D" id="3.40.190.10">
    <property type="entry name" value="Periplasmic binding protein-like II"/>
    <property type="match status" value="1"/>
</dbReference>
<organism evidence="2">
    <name type="scientific">bioreactor metagenome</name>
    <dbReference type="NCBI Taxonomy" id="1076179"/>
    <lineage>
        <taxon>unclassified sequences</taxon>
        <taxon>metagenomes</taxon>
        <taxon>ecological metagenomes</taxon>
    </lineage>
</organism>
<dbReference type="Pfam" id="PF04069">
    <property type="entry name" value="OpuAC"/>
    <property type="match status" value="1"/>
</dbReference>
<reference evidence="2" key="1">
    <citation type="submission" date="2019-08" db="EMBL/GenBank/DDBJ databases">
        <authorList>
            <person name="Kucharzyk K."/>
            <person name="Murdoch R.W."/>
            <person name="Higgins S."/>
            <person name="Loffler F."/>
        </authorList>
    </citation>
    <scope>NUCLEOTIDE SEQUENCE</scope>
</reference>
<evidence type="ECO:0000313" key="2">
    <source>
        <dbReference type="EMBL" id="MPN41720.1"/>
    </source>
</evidence>
<protein>
    <submittedName>
        <fullName evidence="2">Osmoprotectant-binding protein OsmX</fullName>
    </submittedName>
</protein>
<feature type="domain" description="ABC-type glycine betaine transport system substrate-binding" evidence="1">
    <location>
        <begin position="7"/>
        <end position="102"/>
    </location>
</feature>
<accession>A0A645HSA1</accession>
<dbReference type="InterPro" id="IPR007210">
    <property type="entry name" value="ABC_Gly_betaine_transp_sub-bd"/>
</dbReference>
<name>A0A645HSA1_9ZZZZ</name>
<dbReference type="EMBL" id="VSSQ01098958">
    <property type="protein sequence ID" value="MPN41720.1"/>
    <property type="molecule type" value="Genomic_DNA"/>
</dbReference>
<dbReference type="SUPFAM" id="SSF53850">
    <property type="entry name" value="Periplasmic binding protein-like II"/>
    <property type="match status" value="1"/>
</dbReference>
<dbReference type="GO" id="GO:0022857">
    <property type="term" value="F:transmembrane transporter activity"/>
    <property type="evidence" value="ECO:0007669"/>
    <property type="project" value="InterPro"/>
</dbReference>
<proteinExistence type="predicted"/>
<dbReference type="GO" id="GO:0043190">
    <property type="term" value="C:ATP-binding cassette (ABC) transporter complex"/>
    <property type="evidence" value="ECO:0007669"/>
    <property type="project" value="InterPro"/>
</dbReference>
<comment type="caution">
    <text evidence="2">The sequence shown here is derived from an EMBL/GenBank/DDBJ whole genome shotgun (WGS) entry which is preliminary data.</text>
</comment>
<sequence length="109" mass="12120">MDLDIGLKYQAINQGKVDVMDIFTTDGQLSASDVVVLKDDKEFFSTAMGAMVVRNEIINKYPQLKDVFSEMDGILTDSDMANMNYMVETEGQDAETVAHEYLVKAGLLN</sequence>
<gene>
    <name evidence="2" type="primary">osmX_3</name>
    <name evidence="2" type="ORF">SDC9_189275</name>
</gene>